<dbReference type="RefSeq" id="WP_256856258.1">
    <property type="nucleotide sequence ID" value="NZ_MLHO01000048.1"/>
</dbReference>
<protein>
    <submittedName>
        <fullName evidence="1">Uncharacterized protein</fullName>
    </submittedName>
</protein>
<accession>A0A1V3JD21</accession>
<name>A0A1V3JD21_9PAST</name>
<keyword evidence="2" id="KW-1185">Reference proteome</keyword>
<dbReference type="EMBL" id="MLHO01000048">
    <property type="protein sequence ID" value="OOF54573.1"/>
    <property type="molecule type" value="Genomic_DNA"/>
</dbReference>
<proteinExistence type="predicted"/>
<sequence>MLYHAATLGEEEIRVIPLTDEPSQPAMEENIDYLHCHVIDNIEPLDMQLNRVPALFAPEAVGLLLWPDFPIPPNLLDFQNRDNPVQFNFPKPQIDKIVFITTL</sequence>
<comment type="caution">
    <text evidence="1">The sequence shown here is derived from an EMBL/GenBank/DDBJ whole genome shotgun (WGS) entry which is preliminary data.</text>
</comment>
<evidence type="ECO:0000313" key="1">
    <source>
        <dbReference type="EMBL" id="OOF54573.1"/>
    </source>
</evidence>
<dbReference type="Proteomes" id="UP000188541">
    <property type="component" value="Unassembled WGS sequence"/>
</dbReference>
<dbReference type="AlphaFoldDB" id="A0A1V3JD21"/>
<gene>
    <name evidence="1" type="ORF">BKK55_08800</name>
</gene>
<reference evidence="1 2" key="1">
    <citation type="submission" date="2016-10" db="EMBL/GenBank/DDBJ databases">
        <title>Rodentibacter gen. nov. and new species.</title>
        <authorList>
            <person name="Christensen H."/>
        </authorList>
    </citation>
    <scope>NUCLEOTIDE SEQUENCE [LARGE SCALE GENOMIC DNA]</scope>
    <source>
        <strain evidence="1 2">1996246016</strain>
    </source>
</reference>
<dbReference type="STRING" id="1908266.BKK55_08800"/>
<organism evidence="1 2">
    <name type="scientific">Rodentibacter genomosp. 2</name>
    <dbReference type="NCBI Taxonomy" id="1908266"/>
    <lineage>
        <taxon>Bacteria</taxon>
        <taxon>Pseudomonadati</taxon>
        <taxon>Pseudomonadota</taxon>
        <taxon>Gammaproteobacteria</taxon>
        <taxon>Pasteurellales</taxon>
        <taxon>Pasteurellaceae</taxon>
        <taxon>Rodentibacter</taxon>
    </lineage>
</organism>
<evidence type="ECO:0000313" key="2">
    <source>
        <dbReference type="Proteomes" id="UP000188541"/>
    </source>
</evidence>